<dbReference type="AlphaFoldDB" id="A0A8J4H3N4"/>
<evidence type="ECO:0000313" key="3">
    <source>
        <dbReference type="Proteomes" id="UP000677918"/>
    </source>
</evidence>
<proteinExistence type="predicted"/>
<dbReference type="PANTHER" id="PTHR33169">
    <property type="entry name" value="PADR-FAMILY TRANSCRIPTIONAL REGULATOR"/>
    <property type="match status" value="1"/>
</dbReference>
<dbReference type="Pfam" id="PF03551">
    <property type="entry name" value="PadR"/>
    <property type="match status" value="1"/>
</dbReference>
<protein>
    <submittedName>
        <fullName evidence="2">PadR family transcriptional regulator</fullName>
    </submittedName>
</protein>
<dbReference type="InterPro" id="IPR052509">
    <property type="entry name" value="Metal_resp_DNA-bind_regulator"/>
</dbReference>
<dbReference type="Gene3D" id="1.10.10.10">
    <property type="entry name" value="Winged helix-like DNA-binding domain superfamily/Winged helix DNA-binding domain"/>
    <property type="match status" value="1"/>
</dbReference>
<dbReference type="SUPFAM" id="SSF46785">
    <property type="entry name" value="Winged helix' DNA-binding domain"/>
    <property type="match status" value="1"/>
</dbReference>
<dbReference type="Proteomes" id="UP000677918">
    <property type="component" value="Unassembled WGS sequence"/>
</dbReference>
<gene>
    <name evidence="2" type="ORF">XYCOK13_18790</name>
</gene>
<name>A0A8J4H3N4_9BACL</name>
<dbReference type="InterPro" id="IPR005149">
    <property type="entry name" value="Tscrpt_reg_PadR_N"/>
</dbReference>
<feature type="domain" description="Transcription regulator PadR N-terminal" evidence="1">
    <location>
        <begin position="16"/>
        <end position="86"/>
    </location>
</feature>
<evidence type="ECO:0000313" key="2">
    <source>
        <dbReference type="EMBL" id="GIQ69055.1"/>
    </source>
</evidence>
<reference evidence="2" key="1">
    <citation type="submission" date="2021-04" db="EMBL/GenBank/DDBJ databases">
        <title>Draft genome sequence of Xylanibacillus composti strain K13.</title>
        <authorList>
            <person name="Uke A."/>
            <person name="Chhe C."/>
            <person name="Baramee S."/>
            <person name="Kosugi A."/>
        </authorList>
    </citation>
    <scope>NUCLEOTIDE SEQUENCE</scope>
    <source>
        <strain evidence="2">K13</strain>
    </source>
</reference>
<dbReference type="PANTHER" id="PTHR33169:SF25">
    <property type="entry name" value="DNA-BINDING PROTEIN YIZB-RELATED"/>
    <property type="match status" value="1"/>
</dbReference>
<dbReference type="InterPro" id="IPR036390">
    <property type="entry name" value="WH_DNA-bd_sf"/>
</dbReference>
<dbReference type="EMBL" id="BOVK01000023">
    <property type="protein sequence ID" value="GIQ69055.1"/>
    <property type="molecule type" value="Genomic_DNA"/>
</dbReference>
<comment type="caution">
    <text evidence="2">The sequence shown here is derived from an EMBL/GenBank/DDBJ whole genome shotgun (WGS) entry which is preliminary data.</text>
</comment>
<dbReference type="RefSeq" id="WP_213411867.1">
    <property type="nucleotide sequence ID" value="NZ_BOVK01000023.1"/>
</dbReference>
<organism evidence="2 3">
    <name type="scientific">Xylanibacillus composti</name>
    <dbReference type="NCBI Taxonomy" id="1572762"/>
    <lineage>
        <taxon>Bacteria</taxon>
        <taxon>Bacillati</taxon>
        <taxon>Bacillota</taxon>
        <taxon>Bacilli</taxon>
        <taxon>Bacillales</taxon>
        <taxon>Paenibacillaceae</taxon>
        <taxon>Xylanibacillus</taxon>
    </lineage>
</organism>
<sequence length="109" mass="12443">MSLRSQLLKGILEGCILAVISRQSVYGYELSMKLQTFGLEVSEGSIYPILLRLQKEQLIRGEMRESPSGPNRKYYFLTKEGEQALSDFADNWESLKTPVDQILSKEEPQ</sequence>
<evidence type="ECO:0000259" key="1">
    <source>
        <dbReference type="Pfam" id="PF03551"/>
    </source>
</evidence>
<keyword evidence="3" id="KW-1185">Reference proteome</keyword>
<dbReference type="InterPro" id="IPR036388">
    <property type="entry name" value="WH-like_DNA-bd_sf"/>
</dbReference>
<accession>A0A8J4H3N4</accession>